<keyword evidence="3" id="KW-1185">Reference proteome</keyword>
<accession>A0AAD6L977</accession>
<reference evidence="2" key="1">
    <citation type="journal article" date="2023" name="Mol. Ecol. Resour.">
        <title>Chromosome-level genome assembly of a triploid poplar Populus alba 'Berolinensis'.</title>
        <authorList>
            <person name="Chen S."/>
            <person name="Yu Y."/>
            <person name="Wang X."/>
            <person name="Wang S."/>
            <person name="Zhang T."/>
            <person name="Zhou Y."/>
            <person name="He R."/>
            <person name="Meng N."/>
            <person name="Wang Y."/>
            <person name="Liu W."/>
            <person name="Liu Z."/>
            <person name="Liu J."/>
            <person name="Guo Q."/>
            <person name="Huang H."/>
            <person name="Sederoff R.R."/>
            <person name="Wang G."/>
            <person name="Qu G."/>
            <person name="Chen S."/>
        </authorList>
    </citation>
    <scope>NUCLEOTIDE SEQUENCE</scope>
    <source>
        <strain evidence="2">SC-2020</strain>
    </source>
</reference>
<gene>
    <name evidence="2" type="ORF">NC653_041733</name>
</gene>
<feature type="chain" id="PRO_5042030645" description="Secreted protein" evidence="1">
    <location>
        <begin position="27"/>
        <end position="71"/>
    </location>
</feature>
<evidence type="ECO:0008006" key="4">
    <source>
        <dbReference type="Google" id="ProtNLM"/>
    </source>
</evidence>
<feature type="signal peptide" evidence="1">
    <location>
        <begin position="1"/>
        <end position="26"/>
    </location>
</feature>
<protein>
    <recommendedName>
        <fullName evidence="4">Secreted protein</fullName>
    </recommendedName>
</protein>
<organism evidence="2 3">
    <name type="scientific">Populus alba x Populus x berolinensis</name>
    <dbReference type="NCBI Taxonomy" id="444605"/>
    <lineage>
        <taxon>Eukaryota</taxon>
        <taxon>Viridiplantae</taxon>
        <taxon>Streptophyta</taxon>
        <taxon>Embryophyta</taxon>
        <taxon>Tracheophyta</taxon>
        <taxon>Spermatophyta</taxon>
        <taxon>Magnoliopsida</taxon>
        <taxon>eudicotyledons</taxon>
        <taxon>Gunneridae</taxon>
        <taxon>Pentapetalae</taxon>
        <taxon>rosids</taxon>
        <taxon>fabids</taxon>
        <taxon>Malpighiales</taxon>
        <taxon>Salicaceae</taxon>
        <taxon>Saliceae</taxon>
        <taxon>Populus</taxon>
    </lineage>
</organism>
<dbReference type="AlphaFoldDB" id="A0AAD6L977"/>
<evidence type="ECO:0000313" key="3">
    <source>
        <dbReference type="Proteomes" id="UP001164929"/>
    </source>
</evidence>
<sequence>MLTQLSALLACSSFWIFMSSFRGALGRLAYVEANIFYFVSDSNALSTCSRLGFFLCSICIMNRNYDFELLI</sequence>
<keyword evidence="1" id="KW-0732">Signal</keyword>
<name>A0AAD6L977_9ROSI</name>
<dbReference type="EMBL" id="JAQIZT010000019">
    <property type="protein sequence ID" value="KAJ6952681.1"/>
    <property type="molecule type" value="Genomic_DNA"/>
</dbReference>
<evidence type="ECO:0000256" key="1">
    <source>
        <dbReference type="SAM" id="SignalP"/>
    </source>
</evidence>
<dbReference type="Proteomes" id="UP001164929">
    <property type="component" value="Chromosome 19"/>
</dbReference>
<comment type="caution">
    <text evidence="2">The sequence shown here is derived from an EMBL/GenBank/DDBJ whole genome shotgun (WGS) entry which is preliminary data.</text>
</comment>
<proteinExistence type="predicted"/>
<evidence type="ECO:0000313" key="2">
    <source>
        <dbReference type="EMBL" id="KAJ6952681.1"/>
    </source>
</evidence>